<reference evidence="14" key="1">
    <citation type="journal article" date="2019" name="Int. J. Syst. Evol. Microbiol.">
        <title>The Global Catalogue of Microorganisms (GCM) 10K type strain sequencing project: providing services to taxonomists for standard genome sequencing and annotation.</title>
        <authorList>
            <consortium name="The Broad Institute Genomics Platform"/>
            <consortium name="The Broad Institute Genome Sequencing Center for Infectious Disease"/>
            <person name="Wu L."/>
            <person name="Ma J."/>
        </authorList>
    </citation>
    <scope>NUCLEOTIDE SEQUENCE [LARGE SCALE GENOMIC DNA]</scope>
    <source>
        <strain evidence="14">CGMCC 1.8859</strain>
    </source>
</reference>
<evidence type="ECO:0000256" key="1">
    <source>
        <dbReference type="ARBA" id="ARBA00022490"/>
    </source>
</evidence>
<comment type="similarity">
    <text evidence="10">Belongs to the TRAFAC class YlqF/YawG GTPase family. RsgA subfamily.</text>
</comment>
<dbReference type="CDD" id="cd01854">
    <property type="entry name" value="YjeQ_EngC"/>
    <property type="match status" value="1"/>
</dbReference>
<evidence type="ECO:0000259" key="11">
    <source>
        <dbReference type="PROSITE" id="PS50936"/>
    </source>
</evidence>
<keyword evidence="4 10" id="KW-0699">rRNA-binding</keyword>
<dbReference type="EC" id="3.6.1.-" evidence="10"/>
<keyword evidence="7 10" id="KW-0862">Zinc</keyword>
<evidence type="ECO:0000256" key="5">
    <source>
        <dbReference type="ARBA" id="ARBA00022741"/>
    </source>
</evidence>
<keyword evidence="9 10" id="KW-0342">GTP-binding</keyword>
<dbReference type="InterPro" id="IPR004881">
    <property type="entry name" value="Ribosome_biogen_GTPase_RsgA"/>
</dbReference>
<feature type="binding site" evidence="10">
    <location>
        <position position="302"/>
    </location>
    <ligand>
        <name>Zn(2+)</name>
        <dbReference type="ChEBI" id="CHEBI:29105"/>
    </ligand>
</feature>
<keyword evidence="8 10" id="KW-0694">RNA-binding</keyword>
<dbReference type="Pfam" id="PF03193">
    <property type="entry name" value="RsgA_GTPase"/>
    <property type="match status" value="1"/>
</dbReference>
<keyword evidence="2 10" id="KW-0690">Ribosome biogenesis</keyword>
<evidence type="ECO:0000259" key="12">
    <source>
        <dbReference type="PROSITE" id="PS51721"/>
    </source>
</evidence>
<comment type="cofactor">
    <cofactor evidence="10">
        <name>Zn(2+)</name>
        <dbReference type="ChEBI" id="CHEBI:29105"/>
    </cofactor>
    <text evidence="10">Binds 1 zinc ion per subunit.</text>
</comment>
<comment type="function">
    <text evidence="10">One of several proteins that assist in the late maturation steps of the functional core of the 30S ribosomal subunit. Helps release RbfA from mature subunits. May play a role in the assembly of ribosomal proteins into the subunit. Circularly permuted GTPase that catalyzes slow GTP hydrolysis, GTPase activity is stimulated by the 30S ribosomal subunit.</text>
</comment>
<feature type="binding site" evidence="10">
    <location>
        <begin position="161"/>
        <end position="164"/>
    </location>
    <ligand>
        <name>GTP</name>
        <dbReference type="ChEBI" id="CHEBI:37565"/>
    </ligand>
</feature>
<dbReference type="Proteomes" id="UP000637267">
    <property type="component" value="Unassembled WGS sequence"/>
</dbReference>
<evidence type="ECO:0000313" key="14">
    <source>
        <dbReference type="Proteomes" id="UP000637267"/>
    </source>
</evidence>
<evidence type="ECO:0000313" key="13">
    <source>
        <dbReference type="EMBL" id="GGP17987.1"/>
    </source>
</evidence>
<name>A0ABQ2P4N1_9NEIS</name>
<keyword evidence="5 10" id="KW-0547">Nucleotide-binding</keyword>
<dbReference type="Gene3D" id="1.10.40.50">
    <property type="entry name" value="Probable gtpase engc, domain 3"/>
    <property type="match status" value="1"/>
</dbReference>
<sequence>MTDTMLEVAFDYPQLQSIGLNQTVVNQLYTLDEQPALPAALLRVTEIQRDCLTLHDGHEEHNARVLPRLAEALHARATALAVGDWVIAETNALGERWVCQQLPPATHLARRANDGRRQPLASNVDTALLVMGLDMDFNPRRLERYVAFTRAAGVTAVVVLTKADISPDAQDKQTLLQTRLPADTPILAINGLDAATRQMLAPWLGAGQTLVVLGSSGAGKSTLTNTLSEAEMQATGGVRKGDGRGRHTTTARSLHRLPGSACIIDTPGLRTWRPDTDEAGINAGFDDIEQLAAHCHFRDCQHQDEPGCAVRDAVSPDRLHNYHKLIREARRGQQTALERKAETARWKAIGKAGAARSREKRGG</sequence>
<feature type="binding site" evidence="10">
    <location>
        <position position="300"/>
    </location>
    <ligand>
        <name>Zn(2+)</name>
        <dbReference type="ChEBI" id="CHEBI:29105"/>
    </ligand>
</feature>
<dbReference type="PANTHER" id="PTHR32120:SF10">
    <property type="entry name" value="SMALL RIBOSOMAL SUBUNIT BIOGENESIS GTPASE RSGA"/>
    <property type="match status" value="1"/>
</dbReference>
<dbReference type="EMBL" id="BMLX01000001">
    <property type="protein sequence ID" value="GGP17987.1"/>
    <property type="molecule type" value="Genomic_DNA"/>
</dbReference>
<evidence type="ECO:0000256" key="3">
    <source>
        <dbReference type="ARBA" id="ARBA00022723"/>
    </source>
</evidence>
<comment type="subcellular location">
    <subcellularLocation>
        <location evidence="10">Cytoplasm</location>
    </subcellularLocation>
</comment>
<gene>
    <name evidence="10 13" type="primary">rsgA</name>
    <name evidence="13" type="ORF">GCM10010970_02570</name>
</gene>
<dbReference type="PANTHER" id="PTHR32120">
    <property type="entry name" value="SMALL RIBOSOMAL SUBUNIT BIOGENESIS GTPASE RSGA"/>
    <property type="match status" value="1"/>
</dbReference>
<evidence type="ECO:0000256" key="4">
    <source>
        <dbReference type="ARBA" id="ARBA00022730"/>
    </source>
</evidence>
<evidence type="ECO:0000256" key="2">
    <source>
        <dbReference type="ARBA" id="ARBA00022517"/>
    </source>
</evidence>
<keyword evidence="14" id="KW-1185">Reference proteome</keyword>
<feature type="binding site" evidence="10">
    <location>
        <position position="308"/>
    </location>
    <ligand>
        <name>Zn(2+)</name>
        <dbReference type="ChEBI" id="CHEBI:29105"/>
    </ligand>
</feature>
<dbReference type="InterPro" id="IPR027417">
    <property type="entry name" value="P-loop_NTPase"/>
</dbReference>
<comment type="caution">
    <text evidence="13">The sequence shown here is derived from an EMBL/GenBank/DDBJ whole genome shotgun (WGS) entry which is preliminary data.</text>
</comment>
<evidence type="ECO:0000256" key="8">
    <source>
        <dbReference type="ARBA" id="ARBA00022884"/>
    </source>
</evidence>
<keyword evidence="6 10" id="KW-0378">Hydrolase</keyword>
<evidence type="ECO:0000256" key="10">
    <source>
        <dbReference type="HAMAP-Rule" id="MF_01820"/>
    </source>
</evidence>
<keyword evidence="1 10" id="KW-0963">Cytoplasm</keyword>
<dbReference type="HAMAP" id="MF_01820">
    <property type="entry name" value="GTPase_RsgA"/>
    <property type="match status" value="1"/>
</dbReference>
<feature type="domain" description="EngC GTPase" evidence="11">
    <location>
        <begin position="122"/>
        <end position="270"/>
    </location>
</feature>
<evidence type="ECO:0000256" key="7">
    <source>
        <dbReference type="ARBA" id="ARBA00022833"/>
    </source>
</evidence>
<dbReference type="NCBIfam" id="TIGR00157">
    <property type="entry name" value="ribosome small subunit-dependent GTPase A"/>
    <property type="match status" value="1"/>
</dbReference>
<protein>
    <recommendedName>
        <fullName evidence="10">Small ribosomal subunit biogenesis GTPase RsgA</fullName>
        <ecNumber evidence="10">3.6.1.-</ecNumber>
    </recommendedName>
</protein>
<evidence type="ECO:0000256" key="9">
    <source>
        <dbReference type="ARBA" id="ARBA00023134"/>
    </source>
</evidence>
<evidence type="ECO:0000256" key="6">
    <source>
        <dbReference type="ARBA" id="ARBA00022801"/>
    </source>
</evidence>
<keyword evidence="3 10" id="KW-0479">Metal-binding</keyword>
<dbReference type="PROSITE" id="PS50936">
    <property type="entry name" value="ENGC_GTPASE"/>
    <property type="match status" value="1"/>
</dbReference>
<feature type="domain" description="CP-type G" evidence="12">
    <location>
        <begin position="112"/>
        <end position="272"/>
    </location>
</feature>
<comment type="subunit">
    <text evidence="10">Monomer. Associates with 30S ribosomal subunit, binds 16S rRNA.</text>
</comment>
<dbReference type="SUPFAM" id="SSF52540">
    <property type="entry name" value="P-loop containing nucleoside triphosphate hydrolases"/>
    <property type="match status" value="1"/>
</dbReference>
<dbReference type="InterPro" id="IPR010914">
    <property type="entry name" value="RsgA_GTPase_dom"/>
</dbReference>
<dbReference type="Gene3D" id="3.40.50.300">
    <property type="entry name" value="P-loop containing nucleotide triphosphate hydrolases"/>
    <property type="match status" value="1"/>
</dbReference>
<dbReference type="InterPro" id="IPR030378">
    <property type="entry name" value="G_CP_dom"/>
</dbReference>
<accession>A0ABQ2P4N1</accession>
<feature type="binding site" evidence="10">
    <location>
        <begin position="214"/>
        <end position="222"/>
    </location>
    <ligand>
        <name>GTP</name>
        <dbReference type="ChEBI" id="CHEBI:37565"/>
    </ligand>
</feature>
<proteinExistence type="inferred from homology"/>
<dbReference type="PROSITE" id="PS51721">
    <property type="entry name" value="G_CP"/>
    <property type="match status" value="1"/>
</dbReference>
<feature type="binding site" evidence="10">
    <location>
        <position position="295"/>
    </location>
    <ligand>
        <name>Zn(2+)</name>
        <dbReference type="ChEBI" id="CHEBI:29105"/>
    </ligand>
</feature>
<organism evidence="13 14">
    <name type="scientific">Silvimonas iriomotensis</name>
    <dbReference type="NCBI Taxonomy" id="449662"/>
    <lineage>
        <taxon>Bacteria</taxon>
        <taxon>Pseudomonadati</taxon>
        <taxon>Pseudomonadota</taxon>
        <taxon>Betaproteobacteria</taxon>
        <taxon>Neisseriales</taxon>
        <taxon>Chitinibacteraceae</taxon>
        <taxon>Silvimonas</taxon>
    </lineage>
</organism>